<keyword evidence="3" id="KW-1185">Reference proteome</keyword>
<organism evidence="2 3">
    <name type="scientific">Kushneria avicenniae</name>
    <dbReference type="NCBI Taxonomy" id="402385"/>
    <lineage>
        <taxon>Bacteria</taxon>
        <taxon>Pseudomonadati</taxon>
        <taxon>Pseudomonadota</taxon>
        <taxon>Gammaproteobacteria</taxon>
        <taxon>Oceanospirillales</taxon>
        <taxon>Halomonadaceae</taxon>
        <taxon>Kushneria</taxon>
    </lineage>
</organism>
<dbReference type="EMBL" id="FOLY01000004">
    <property type="protein sequence ID" value="SFC65316.1"/>
    <property type="molecule type" value="Genomic_DNA"/>
</dbReference>
<feature type="transmembrane region" description="Helical" evidence="1">
    <location>
        <begin position="17"/>
        <end position="50"/>
    </location>
</feature>
<evidence type="ECO:0000313" key="3">
    <source>
        <dbReference type="Proteomes" id="UP000199046"/>
    </source>
</evidence>
<gene>
    <name evidence="2" type="ORF">SAMN05421848_2232</name>
</gene>
<reference evidence="3" key="1">
    <citation type="submission" date="2016-10" db="EMBL/GenBank/DDBJ databases">
        <authorList>
            <person name="Varghese N."/>
            <person name="Submissions S."/>
        </authorList>
    </citation>
    <scope>NUCLEOTIDE SEQUENCE [LARGE SCALE GENOMIC DNA]</scope>
    <source>
        <strain evidence="3">DSM 23439</strain>
    </source>
</reference>
<dbReference type="PROSITE" id="PS51257">
    <property type="entry name" value="PROKAR_LIPOPROTEIN"/>
    <property type="match status" value="1"/>
</dbReference>
<keyword evidence="1" id="KW-0472">Membrane</keyword>
<dbReference type="Proteomes" id="UP000199046">
    <property type="component" value="Unassembled WGS sequence"/>
</dbReference>
<proteinExistence type="predicted"/>
<accession>A0A1I1KWX1</accession>
<name>A0A1I1KWX1_9GAMM</name>
<dbReference type="STRING" id="402385.SAMN05421848_2232"/>
<evidence type="ECO:0000313" key="2">
    <source>
        <dbReference type="EMBL" id="SFC65316.1"/>
    </source>
</evidence>
<dbReference type="AlphaFoldDB" id="A0A1I1KWX1"/>
<keyword evidence="1" id="KW-1133">Transmembrane helix</keyword>
<evidence type="ECO:0008006" key="4">
    <source>
        <dbReference type="Google" id="ProtNLM"/>
    </source>
</evidence>
<dbReference type="RefSeq" id="WP_175489671.1">
    <property type="nucleotide sequence ID" value="NZ_FOLY01000004.1"/>
</dbReference>
<evidence type="ECO:0000256" key="1">
    <source>
        <dbReference type="SAM" id="Phobius"/>
    </source>
</evidence>
<protein>
    <recommendedName>
        <fullName evidence="4">Toxin CptA</fullName>
    </recommendedName>
</protein>
<sequence length="135" mass="14981">MPKVPVQATFVRSRAALALYCLIAGAMALACALWVSLIWAGVVLVVLVALGWQQAGRVPPPLRIGDGGHWEQYCRGQWQSVTIRASRVGPLLCEVIIEGRRYALWYDMLPPGHFRRLRRALLNTSSKEAALEETV</sequence>
<keyword evidence="1" id="KW-0812">Transmembrane</keyword>